<dbReference type="InterPro" id="IPR036388">
    <property type="entry name" value="WH-like_DNA-bd_sf"/>
</dbReference>
<sequence length="147" mass="16603">MFSKTTEYALRATIYIAQKGSEERKISITEISEAIDSPLSFTAKILQELKKGNKIIHSVSGPNGGFFMTETAKRLPVRTVLEAMGEYEILDKCILGLDKCSETKPCPMHSKYKVIKKQLIELFETKTIQQLANAIKNGDMFINNKRK</sequence>
<reference evidence="1" key="1">
    <citation type="submission" date="2016-10" db="EMBL/GenBank/DDBJ databases">
        <title>Sequence of Gallionella enrichment culture.</title>
        <authorList>
            <person name="Poehlein A."/>
            <person name="Muehling M."/>
            <person name="Daniel R."/>
        </authorList>
    </citation>
    <scope>NUCLEOTIDE SEQUENCE</scope>
</reference>
<dbReference type="PANTHER" id="PTHR33221">
    <property type="entry name" value="WINGED HELIX-TURN-HELIX TRANSCRIPTIONAL REGULATOR, RRF2 FAMILY"/>
    <property type="match status" value="1"/>
</dbReference>
<proteinExistence type="predicted"/>
<dbReference type="GO" id="GO:0005829">
    <property type="term" value="C:cytosol"/>
    <property type="evidence" value="ECO:0007669"/>
    <property type="project" value="TreeGrafter"/>
</dbReference>
<dbReference type="SUPFAM" id="SSF46785">
    <property type="entry name" value="Winged helix' DNA-binding domain"/>
    <property type="match status" value="1"/>
</dbReference>
<gene>
    <name evidence="1" type="primary">iscR_8</name>
    <name evidence="1" type="ORF">GALL_244130</name>
</gene>
<organism evidence="1">
    <name type="scientific">mine drainage metagenome</name>
    <dbReference type="NCBI Taxonomy" id="410659"/>
    <lineage>
        <taxon>unclassified sequences</taxon>
        <taxon>metagenomes</taxon>
        <taxon>ecological metagenomes</taxon>
    </lineage>
</organism>
<evidence type="ECO:0000313" key="1">
    <source>
        <dbReference type="EMBL" id="OIQ93654.1"/>
    </source>
</evidence>
<dbReference type="InterPro" id="IPR000944">
    <property type="entry name" value="Tscrpt_reg_Rrf2"/>
</dbReference>
<accession>A0A1J5RC44</accession>
<dbReference type="AlphaFoldDB" id="A0A1J5RC44"/>
<dbReference type="PROSITE" id="PS51197">
    <property type="entry name" value="HTH_RRF2_2"/>
    <property type="match status" value="1"/>
</dbReference>
<dbReference type="NCBIfam" id="TIGR00738">
    <property type="entry name" value="rrf2_super"/>
    <property type="match status" value="1"/>
</dbReference>
<dbReference type="InterPro" id="IPR036390">
    <property type="entry name" value="WH_DNA-bd_sf"/>
</dbReference>
<dbReference type="PANTHER" id="PTHR33221:SF15">
    <property type="entry name" value="HTH-TYPE TRANSCRIPTIONAL REGULATOR YWGB-RELATED"/>
    <property type="match status" value="1"/>
</dbReference>
<dbReference type="EMBL" id="MLJW01000203">
    <property type="protein sequence ID" value="OIQ93654.1"/>
    <property type="molecule type" value="Genomic_DNA"/>
</dbReference>
<comment type="caution">
    <text evidence="1">The sequence shown here is derived from an EMBL/GenBank/DDBJ whole genome shotgun (WGS) entry which is preliminary data.</text>
</comment>
<dbReference type="Pfam" id="PF02082">
    <property type="entry name" value="Rrf2"/>
    <property type="match status" value="1"/>
</dbReference>
<dbReference type="GO" id="GO:0003700">
    <property type="term" value="F:DNA-binding transcription factor activity"/>
    <property type="evidence" value="ECO:0007669"/>
    <property type="project" value="TreeGrafter"/>
</dbReference>
<protein>
    <submittedName>
        <fullName evidence="1">HTH-type transcriptional regulator IscR</fullName>
    </submittedName>
</protein>
<name>A0A1J5RC44_9ZZZZ</name>
<dbReference type="Gene3D" id="1.10.10.10">
    <property type="entry name" value="Winged helix-like DNA-binding domain superfamily/Winged helix DNA-binding domain"/>
    <property type="match status" value="1"/>
</dbReference>